<sequence length="62" mass="7258">MQTQEWIDLGRVSELVGSELLYDADAVAKLRHANRAARYFPSNGKRRPKYYTPPRKDHQEVQ</sequence>
<keyword evidence="3" id="KW-1185">Reference proteome</keyword>
<reference evidence="2" key="1">
    <citation type="submission" date="2022-08" db="EMBL/GenBank/DDBJ databases">
        <title>Alicyclobacillus fastidiosus DSM 17978, complete genome.</title>
        <authorList>
            <person name="Wang Q."/>
            <person name="Cai R."/>
            <person name="Wang Z."/>
        </authorList>
    </citation>
    <scope>NUCLEOTIDE SEQUENCE</scope>
    <source>
        <strain evidence="2">DSM 17978</strain>
    </source>
</reference>
<accession>A0ABY6ZKA2</accession>
<dbReference type="Proteomes" id="UP001164761">
    <property type="component" value="Chromosome"/>
</dbReference>
<gene>
    <name evidence="2" type="ORF">NZD89_03190</name>
</gene>
<protein>
    <recommendedName>
        <fullName evidence="4">KTSC domain-containing protein</fullName>
    </recommendedName>
</protein>
<name>A0ABY6ZKA2_9BACL</name>
<dbReference type="RefSeq" id="WP_268006381.1">
    <property type="nucleotide sequence ID" value="NZ_BSUT01000001.1"/>
</dbReference>
<evidence type="ECO:0000313" key="2">
    <source>
        <dbReference type="EMBL" id="WAH42509.1"/>
    </source>
</evidence>
<organism evidence="2 3">
    <name type="scientific">Alicyclobacillus fastidiosus</name>
    <dbReference type="NCBI Taxonomy" id="392011"/>
    <lineage>
        <taxon>Bacteria</taxon>
        <taxon>Bacillati</taxon>
        <taxon>Bacillota</taxon>
        <taxon>Bacilli</taxon>
        <taxon>Bacillales</taxon>
        <taxon>Alicyclobacillaceae</taxon>
        <taxon>Alicyclobacillus</taxon>
    </lineage>
</organism>
<evidence type="ECO:0000256" key="1">
    <source>
        <dbReference type="SAM" id="MobiDB-lite"/>
    </source>
</evidence>
<proteinExistence type="predicted"/>
<dbReference type="EMBL" id="CP104067">
    <property type="protein sequence ID" value="WAH42509.1"/>
    <property type="molecule type" value="Genomic_DNA"/>
</dbReference>
<evidence type="ECO:0008006" key="4">
    <source>
        <dbReference type="Google" id="ProtNLM"/>
    </source>
</evidence>
<feature type="region of interest" description="Disordered" evidence="1">
    <location>
        <begin position="38"/>
        <end position="62"/>
    </location>
</feature>
<evidence type="ECO:0000313" key="3">
    <source>
        <dbReference type="Proteomes" id="UP001164761"/>
    </source>
</evidence>